<dbReference type="InterPro" id="IPR002591">
    <property type="entry name" value="Phosphodiest/P_Trfase"/>
</dbReference>
<evidence type="ECO:0000313" key="13">
    <source>
        <dbReference type="EMBL" id="KAH7566837.1"/>
    </source>
</evidence>
<feature type="transmembrane region" description="Helical" evidence="11">
    <location>
        <begin position="929"/>
        <end position="954"/>
    </location>
</feature>
<feature type="domain" description="GPI ethanolamine phosphate transferase 2 C-terminal" evidence="12">
    <location>
        <begin position="506"/>
        <end position="952"/>
    </location>
</feature>
<keyword evidence="8 11" id="KW-1133">Transmembrane helix</keyword>
<dbReference type="InterPro" id="IPR037674">
    <property type="entry name" value="PIG-G_N"/>
</dbReference>
<keyword evidence="14" id="KW-1185">Reference proteome</keyword>
<protein>
    <recommendedName>
        <fullName evidence="12">GPI ethanolamine phosphate transferase 2 C-terminal domain-containing protein</fullName>
    </recommendedName>
</protein>
<dbReference type="Pfam" id="PF01663">
    <property type="entry name" value="Phosphodiest"/>
    <property type="match status" value="1"/>
</dbReference>
<keyword evidence="5" id="KW-0808">Transferase</keyword>
<keyword evidence="10" id="KW-0325">Glycoprotein</keyword>
<evidence type="ECO:0000256" key="10">
    <source>
        <dbReference type="ARBA" id="ARBA00023180"/>
    </source>
</evidence>
<evidence type="ECO:0000256" key="1">
    <source>
        <dbReference type="ARBA" id="ARBA00004477"/>
    </source>
</evidence>
<evidence type="ECO:0000256" key="11">
    <source>
        <dbReference type="SAM" id="Phobius"/>
    </source>
</evidence>
<evidence type="ECO:0000256" key="4">
    <source>
        <dbReference type="ARBA" id="ARBA00022502"/>
    </source>
</evidence>
<evidence type="ECO:0000313" key="14">
    <source>
        <dbReference type="Proteomes" id="UP000827721"/>
    </source>
</evidence>
<feature type="transmembrane region" description="Helical" evidence="11">
    <location>
        <begin position="655"/>
        <end position="675"/>
    </location>
</feature>
<comment type="caution">
    <text evidence="13">The sequence shown here is derived from an EMBL/GenBank/DDBJ whole genome shotgun (WGS) entry which is preliminary data.</text>
</comment>
<dbReference type="InterPro" id="IPR017850">
    <property type="entry name" value="Alkaline_phosphatase_core_sf"/>
</dbReference>
<sequence>MSSMTCTRLTLLAFAGVILQLFGLCLFVFGFFPVKRALPGFSGPESYHAPACDLLQNRSEISRPPHQLRSLYQELSGIPPSFDRLILMVIDGLPAEFVLGKDGKPPRKAFVEAMPYTQSLLASGKATGYHAKAAPPTVTMPRLKAIVSGAIAGFLDVAFNFNTQALLDDNLLGQFFSIGWKMVMLGDETWLKLFPGLFIRHDGVSSFFVKDTVEVDRNVSRHLANELSRDDWNLLVLHYLGLDHVGHVGGRNSVLMAPKLAEMDEIVKMIHTSTILTQENDQGHTLLMVVSDHGMTENGNHGGSSFEETDSLALFIGLSNHVSDYASVTQNTVHQVDIAPTLALLLGVPIPKNSVGVMISETFDLLKDDHQLRALELNSWQLLRLLLAQLSGISCGNIPCNSVGDSQMSGTSDCNGSIEKTLCCLYMNAAVLHSSWKSKKVTESNSWEDYSNAIAAYDKFLKTASEWLSSSATDKPVGLLAFGRSLSCRQAALSHQNNDMHGWLLDETFVIGVILILVISMTSSSMVEEEHYIWHFMTSTLFLLLLRKTAQLLPTGSILSEEQNRKCKFQTGSILSEEQNRKCKFQTCSIFVLVICGRVMRGWHQGGVNWTNLPDISKWLEQAGSDYVKSIQLVSGCLVICFGLYSLSLFESKKFFLPVVGFSFSISALLVLLRILKFQDKPIASSNGATLLAQIIYAVLAITTIGIFVTLPWLMPIRISKMDSNHDINSSSSVLSGVQDVCPWLELRDSLYVIGWAYILCWCVLQLLLQQPINSVPILLLLVEIMSIMLYFSYEGQQRKEWVEVSALYFLGMAGHFALGNSNTLATIDVAGAFIGISNHSTVLSGILMFIITYASPMLVLISMVVYMPVKSYLVIPQKTDTGHLLKRMLGFPCLVPLGLNSILLTAYTIVLLLMRNHLFVWSVFSPKYLYVCGFTACIYVGVSLVAATGIYTYSKFAGQGNIQGGHSFCQRLLENKEAFS</sequence>
<feature type="transmembrane region" description="Helical" evidence="11">
    <location>
        <begin position="775"/>
        <end position="794"/>
    </location>
</feature>
<evidence type="ECO:0000256" key="2">
    <source>
        <dbReference type="ARBA" id="ARBA00004687"/>
    </source>
</evidence>
<evidence type="ECO:0000256" key="9">
    <source>
        <dbReference type="ARBA" id="ARBA00023136"/>
    </source>
</evidence>
<feature type="transmembrane region" description="Helical" evidence="11">
    <location>
        <begin position="889"/>
        <end position="914"/>
    </location>
</feature>
<evidence type="ECO:0000259" key="12">
    <source>
        <dbReference type="Pfam" id="PF19316"/>
    </source>
</evidence>
<dbReference type="InterPro" id="IPR045687">
    <property type="entry name" value="PIGG/GPI7_C"/>
</dbReference>
<comment type="similarity">
    <text evidence="3">Belongs to the PIGG/PIGN/PIGO family. PIGG subfamily.</text>
</comment>
<feature type="transmembrane region" description="Helical" evidence="11">
    <location>
        <begin position="627"/>
        <end position="648"/>
    </location>
</feature>
<name>A0ABQ8HR69_9ROSI</name>
<evidence type="ECO:0000256" key="6">
    <source>
        <dbReference type="ARBA" id="ARBA00022692"/>
    </source>
</evidence>
<dbReference type="Proteomes" id="UP000827721">
    <property type="component" value="Unassembled WGS sequence"/>
</dbReference>
<dbReference type="PANTHER" id="PTHR23072:SF0">
    <property type="entry name" value="GPI ETHANOLAMINE PHOSPHATE TRANSFERASE 2"/>
    <property type="match status" value="1"/>
</dbReference>
<dbReference type="PANTHER" id="PTHR23072">
    <property type="entry name" value="PHOSPHATIDYLINOSITOL GLYCAN-RELATED"/>
    <property type="match status" value="1"/>
</dbReference>
<evidence type="ECO:0000256" key="5">
    <source>
        <dbReference type="ARBA" id="ARBA00022679"/>
    </source>
</evidence>
<comment type="subcellular location">
    <subcellularLocation>
        <location evidence="1">Endoplasmic reticulum membrane</location>
        <topology evidence="1">Multi-pass membrane protein</topology>
    </subcellularLocation>
</comment>
<dbReference type="InterPro" id="IPR039527">
    <property type="entry name" value="PIGG/GPI7"/>
</dbReference>
<keyword evidence="9 11" id="KW-0472">Membrane</keyword>
<reference evidence="13 14" key="1">
    <citation type="submission" date="2021-02" db="EMBL/GenBank/DDBJ databases">
        <title>Plant Genome Project.</title>
        <authorList>
            <person name="Zhang R.-G."/>
        </authorList>
    </citation>
    <scope>NUCLEOTIDE SEQUENCE [LARGE SCALE GENOMIC DNA]</scope>
    <source>
        <tissue evidence="13">Leaves</tissue>
    </source>
</reference>
<evidence type="ECO:0000256" key="3">
    <source>
        <dbReference type="ARBA" id="ARBA00005315"/>
    </source>
</evidence>
<dbReference type="Pfam" id="PF19316">
    <property type="entry name" value="PIGO_PIGG"/>
    <property type="match status" value="1"/>
</dbReference>
<feature type="transmembrane region" description="Helical" evidence="11">
    <location>
        <begin position="695"/>
        <end position="715"/>
    </location>
</feature>
<dbReference type="Gene3D" id="3.40.720.10">
    <property type="entry name" value="Alkaline Phosphatase, subunit A"/>
    <property type="match status" value="1"/>
</dbReference>
<feature type="transmembrane region" description="Helical" evidence="11">
    <location>
        <begin position="751"/>
        <end position="769"/>
    </location>
</feature>
<evidence type="ECO:0000256" key="8">
    <source>
        <dbReference type="ARBA" id="ARBA00022989"/>
    </source>
</evidence>
<feature type="transmembrane region" description="Helical" evidence="11">
    <location>
        <begin position="806"/>
        <end position="837"/>
    </location>
</feature>
<organism evidence="13 14">
    <name type="scientific">Xanthoceras sorbifolium</name>
    <dbReference type="NCBI Taxonomy" id="99658"/>
    <lineage>
        <taxon>Eukaryota</taxon>
        <taxon>Viridiplantae</taxon>
        <taxon>Streptophyta</taxon>
        <taxon>Embryophyta</taxon>
        <taxon>Tracheophyta</taxon>
        <taxon>Spermatophyta</taxon>
        <taxon>Magnoliopsida</taxon>
        <taxon>eudicotyledons</taxon>
        <taxon>Gunneridae</taxon>
        <taxon>Pentapetalae</taxon>
        <taxon>rosids</taxon>
        <taxon>malvids</taxon>
        <taxon>Sapindales</taxon>
        <taxon>Sapindaceae</taxon>
        <taxon>Xanthoceroideae</taxon>
        <taxon>Xanthoceras</taxon>
    </lineage>
</organism>
<accession>A0ABQ8HR69</accession>
<keyword evidence="4" id="KW-0337">GPI-anchor biosynthesis</keyword>
<evidence type="ECO:0000256" key="7">
    <source>
        <dbReference type="ARBA" id="ARBA00022824"/>
    </source>
</evidence>
<gene>
    <name evidence="13" type="ORF">JRO89_XS08G0243500</name>
</gene>
<proteinExistence type="inferred from homology"/>
<keyword evidence="6 11" id="KW-0812">Transmembrane</keyword>
<dbReference type="SUPFAM" id="SSF53649">
    <property type="entry name" value="Alkaline phosphatase-like"/>
    <property type="match status" value="1"/>
</dbReference>
<dbReference type="EMBL" id="JAFEMO010000008">
    <property type="protein sequence ID" value="KAH7566837.1"/>
    <property type="molecule type" value="Genomic_DNA"/>
</dbReference>
<keyword evidence="7" id="KW-0256">Endoplasmic reticulum</keyword>
<feature type="transmembrane region" description="Helical" evidence="11">
    <location>
        <begin position="12"/>
        <end position="32"/>
    </location>
</feature>
<feature type="transmembrane region" description="Helical" evidence="11">
    <location>
        <begin position="843"/>
        <end position="868"/>
    </location>
</feature>
<dbReference type="CDD" id="cd16024">
    <property type="entry name" value="GPI_EPT_2"/>
    <property type="match status" value="1"/>
</dbReference>
<comment type="pathway">
    <text evidence="2">Glycolipid biosynthesis; glycosylphosphatidylinositol-anchor biosynthesis.</text>
</comment>